<dbReference type="OrthoDB" id="8112534at2759"/>
<protein>
    <submittedName>
        <fullName evidence="2">Uncharacterized protein</fullName>
    </submittedName>
</protein>
<accession>A0A0K2U5I2</accession>
<evidence type="ECO:0000256" key="1">
    <source>
        <dbReference type="SAM" id="MobiDB-lite"/>
    </source>
</evidence>
<feature type="compositionally biased region" description="Low complexity" evidence="1">
    <location>
        <begin position="41"/>
        <end position="50"/>
    </location>
</feature>
<reference evidence="2" key="1">
    <citation type="submission" date="2014-05" db="EMBL/GenBank/DDBJ databases">
        <authorList>
            <person name="Chronopoulou M."/>
        </authorList>
    </citation>
    <scope>NUCLEOTIDE SEQUENCE</scope>
    <source>
        <tissue evidence="2">Whole organism</tissue>
    </source>
</reference>
<dbReference type="AlphaFoldDB" id="A0A0K2U5I2"/>
<feature type="region of interest" description="Disordered" evidence="1">
    <location>
        <begin position="36"/>
        <end position="56"/>
    </location>
</feature>
<sequence length="120" mass="13650">MSVEEHTTVSEASNGLKKSLGVPSLNSALDIPHHGVEYTPSLRSSQSSSYRSRRTSARIMSATLRKTLRNLRRNEHKTLVKRLKKKKALYYSRYDLSSISSFESTICIHSNRVLRPLVFV</sequence>
<dbReference type="EMBL" id="HACA01016112">
    <property type="protein sequence ID" value="CDW33473.1"/>
    <property type="molecule type" value="Transcribed_RNA"/>
</dbReference>
<proteinExistence type="predicted"/>
<name>A0A0K2U5I2_LEPSM</name>
<organism evidence="2">
    <name type="scientific">Lepeophtheirus salmonis</name>
    <name type="common">Salmon louse</name>
    <name type="synonym">Caligus salmonis</name>
    <dbReference type="NCBI Taxonomy" id="72036"/>
    <lineage>
        <taxon>Eukaryota</taxon>
        <taxon>Metazoa</taxon>
        <taxon>Ecdysozoa</taxon>
        <taxon>Arthropoda</taxon>
        <taxon>Crustacea</taxon>
        <taxon>Multicrustacea</taxon>
        <taxon>Hexanauplia</taxon>
        <taxon>Copepoda</taxon>
        <taxon>Siphonostomatoida</taxon>
        <taxon>Caligidae</taxon>
        <taxon>Lepeophtheirus</taxon>
    </lineage>
</organism>
<evidence type="ECO:0000313" key="2">
    <source>
        <dbReference type="EMBL" id="CDW33473.1"/>
    </source>
</evidence>